<name>A0AAD4QI58_9AGAM</name>
<feature type="compositionally biased region" description="Low complexity" evidence="1">
    <location>
        <begin position="1"/>
        <end position="17"/>
    </location>
</feature>
<comment type="caution">
    <text evidence="2">The sequence shown here is derived from an EMBL/GenBank/DDBJ whole genome shotgun (WGS) entry which is preliminary data.</text>
</comment>
<gene>
    <name evidence="2" type="ORF">EDB92DRAFT_66684</name>
</gene>
<evidence type="ECO:0000256" key="1">
    <source>
        <dbReference type="SAM" id="MobiDB-lite"/>
    </source>
</evidence>
<organism evidence="2 3">
    <name type="scientific">Lactarius akahatsu</name>
    <dbReference type="NCBI Taxonomy" id="416441"/>
    <lineage>
        <taxon>Eukaryota</taxon>
        <taxon>Fungi</taxon>
        <taxon>Dikarya</taxon>
        <taxon>Basidiomycota</taxon>
        <taxon>Agaricomycotina</taxon>
        <taxon>Agaricomycetes</taxon>
        <taxon>Russulales</taxon>
        <taxon>Russulaceae</taxon>
        <taxon>Lactarius</taxon>
    </lineage>
</organism>
<sequence length="124" mass="13660">MFPSQRAAGGTSATSTRSGRRATSRTEQLGAGVACNDVLLARLRVLQLMLAQSGSSYFSFEVDRLRTNPSPEAPPTNVANRSRSTRSYSLSSKISQKRYKMLRPYVAPFLRTTTISFRIVLVLA</sequence>
<feature type="region of interest" description="Disordered" evidence="1">
    <location>
        <begin position="66"/>
        <end position="87"/>
    </location>
</feature>
<dbReference type="AlphaFoldDB" id="A0AAD4QI58"/>
<proteinExistence type="predicted"/>
<dbReference type="Proteomes" id="UP001201163">
    <property type="component" value="Unassembled WGS sequence"/>
</dbReference>
<dbReference type="EMBL" id="JAKELL010000001">
    <property type="protein sequence ID" value="KAH9001482.1"/>
    <property type="molecule type" value="Genomic_DNA"/>
</dbReference>
<reference evidence="2" key="1">
    <citation type="submission" date="2022-01" db="EMBL/GenBank/DDBJ databases">
        <title>Comparative genomics reveals a dynamic genome evolution in the ectomycorrhizal milk-cap (Lactarius) mushrooms.</title>
        <authorList>
            <consortium name="DOE Joint Genome Institute"/>
            <person name="Lebreton A."/>
            <person name="Tang N."/>
            <person name="Kuo A."/>
            <person name="LaButti K."/>
            <person name="Drula E."/>
            <person name="Barry K."/>
            <person name="Clum A."/>
            <person name="Lipzen A."/>
            <person name="Mousain D."/>
            <person name="Ng V."/>
            <person name="Wang R."/>
            <person name="Wang X."/>
            <person name="Dai Y."/>
            <person name="Henrissat B."/>
            <person name="Grigoriev I.V."/>
            <person name="Guerin-Laguette A."/>
            <person name="Yu F."/>
            <person name="Martin F.M."/>
        </authorList>
    </citation>
    <scope>NUCLEOTIDE SEQUENCE</scope>
    <source>
        <strain evidence="2">QP</strain>
    </source>
</reference>
<accession>A0AAD4QI58</accession>
<protein>
    <submittedName>
        <fullName evidence="2">Uncharacterized protein</fullName>
    </submittedName>
</protein>
<keyword evidence="3" id="KW-1185">Reference proteome</keyword>
<feature type="region of interest" description="Disordered" evidence="1">
    <location>
        <begin position="1"/>
        <end position="27"/>
    </location>
</feature>
<evidence type="ECO:0000313" key="3">
    <source>
        <dbReference type="Proteomes" id="UP001201163"/>
    </source>
</evidence>
<evidence type="ECO:0000313" key="2">
    <source>
        <dbReference type="EMBL" id="KAH9001482.1"/>
    </source>
</evidence>